<organism evidence="2 3">
    <name type="scientific">Curvularia kusanoi</name>
    <name type="common">Cochliobolus kusanoi</name>
    <dbReference type="NCBI Taxonomy" id="90978"/>
    <lineage>
        <taxon>Eukaryota</taxon>
        <taxon>Fungi</taxon>
        <taxon>Dikarya</taxon>
        <taxon>Ascomycota</taxon>
        <taxon>Pezizomycotina</taxon>
        <taxon>Dothideomycetes</taxon>
        <taxon>Pleosporomycetidae</taxon>
        <taxon>Pleosporales</taxon>
        <taxon>Pleosporineae</taxon>
        <taxon>Pleosporaceae</taxon>
        <taxon>Curvularia</taxon>
    </lineage>
</organism>
<evidence type="ECO:0000313" key="2">
    <source>
        <dbReference type="EMBL" id="KAF3003609.1"/>
    </source>
</evidence>
<protein>
    <submittedName>
        <fullName evidence="2">Uncharacterized protein</fullName>
    </submittedName>
</protein>
<reference evidence="2" key="1">
    <citation type="submission" date="2019-04" db="EMBL/GenBank/DDBJ databases">
        <title>Sequencing of skin fungus with MAO and IRED activity.</title>
        <authorList>
            <person name="Marsaioli A.J."/>
            <person name="Bonatto J.M.C."/>
            <person name="Reis Junior O."/>
        </authorList>
    </citation>
    <scope>NUCLEOTIDE SEQUENCE</scope>
    <source>
        <strain evidence="2">30M1</strain>
    </source>
</reference>
<feature type="region of interest" description="Disordered" evidence="1">
    <location>
        <begin position="1"/>
        <end position="23"/>
    </location>
</feature>
<sequence>MDITSESQLGSHAEEHFPDDDAELPLTETEIQERIMDVEYRVNKLYNIEIAELLADVGKLKRESVEWSDYNYTIDRIILQLGDISEQSAEQIKTSKAAISTLETRTTELQAQAQSDLINDKLASLETRIQQILANNNALKQRADTSKDTFFAFENRMAKLEAEVKTKKGGTGKDEMDWVRECATAKVEVGDLRLKLATSEAQVVMLAKENAELRKKLDG</sequence>
<dbReference type="EMBL" id="SWKU01000009">
    <property type="protein sequence ID" value="KAF3003609.1"/>
    <property type="molecule type" value="Genomic_DNA"/>
</dbReference>
<keyword evidence="3" id="KW-1185">Reference proteome</keyword>
<name>A0A9P4TEA4_CURKU</name>
<gene>
    <name evidence="2" type="ORF">E8E13_007263</name>
</gene>
<dbReference type="AlphaFoldDB" id="A0A9P4TEA4"/>
<evidence type="ECO:0000256" key="1">
    <source>
        <dbReference type="SAM" id="MobiDB-lite"/>
    </source>
</evidence>
<comment type="caution">
    <text evidence="2">The sequence shown here is derived from an EMBL/GenBank/DDBJ whole genome shotgun (WGS) entry which is preliminary data.</text>
</comment>
<dbReference type="Proteomes" id="UP000801428">
    <property type="component" value="Unassembled WGS sequence"/>
</dbReference>
<feature type="compositionally biased region" description="Polar residues" evidence="1">
    <location>
        <begin position="1"/>
        <end position="10"/>
    </location>
</feature>
<proteinExistence type="predicted"/>
<evidence type="ECO:0000313" key="3">
    <source>
        <dbReference type="Proteomes" id="UP000801428"/>
    </source>
</evidence>
<accession>A0A9P4TEA4</accession>